<organism evidence="2 3">
    <name type="scientific">Maribacter algarum</name>
    <name type="common">ex Zhang et al. 2020</name>
    <dbReference type="NCBI Taxonomy" id="2578118"/>
    <lineage>
        <taxon>Bacteria</taxon>
        <taxon>Pseudomonadati</taxon>
        <taxon>Bacteroidota</taxon>
        <taxon>Flavobacteriia</taxon>
        <taxon>Flavobacteriales</taxon>
        <taxon>Flavobacteriaceae</taxon>
        <taxon>Maribacter</taxon>
    </lineage>
</organism>
<keyword evidence="3" id="KW-1185">Reference proteome</keyword>
<proteinExistence type="predicted"/>
<dbReference type="AlphaFoldDB" id="A0A5S3PU44"/>
<evidence type="ECO:0000256" key="1">
    <source>
        <dbReference type="SAM" id="MobiDB-lite"/>
    </source>
</evidence>
<evidence type="ECO:0000313" key="2">
    <source>
        <dbReference type="EMBL" id="TMM58438.1"/>
    </source>
</evidence>
<protein>
    <submittedName>
        <fullName evidence="2">Helix-turn-helix domain-containing protein</fullName>
    </submittedName>
</protein>
<name>A0A5S3PU44_9FLAO</name>
<dbReference type="SUPFAM" id="SSF46785">
    <property type="entry name" value="Winged helix' DNA-binding domain"/>
    <property type="match status" value="1"/>
</dbReference>
<dbReference type="Gene3D" id="1.10.10.10">
    <property type="entry name" value="Winged helix-like DNA-binding domain superfamily/Winged helix DNA-binding domain"/>
    <property type="match status" value="1"/>
</dbReference>
<accession>A0A5S3PU44</accession>
<dbReference type="InterPro" id="IPR036388">
    <property type="entry name" value="WH-like_DNA-bd_sf"/>
</dbReference>
<feature type="compositionally biased region" description="Basic and acidic residues" evidence="1">
    <location>
        <begin position="110"/>
        <end position="123"/>
    </location>
</feature>
<feature type="compositionally biased region" description="Basic residues" evidence="1">
    <location>
        <begin position="134"/>
        <end position="146"/>
    </location>
</feature>
<dbReference type="InterPro" id="IPR036390">
    <property type="entry name" value="WH_DNA-bd_sf"/>
</dbReference>
<reference evidence="2 3" key="1">
    <citation type="submission" date="2019-05" db="EMBL/GenBank/DDBJ databases">
        <authorList>
            <person name="Zhang J.-Y."/>
            <person name="Feg X."/>
            <person name="Du Z.-J."/>
        </authorList>
    </citation>
    <scope>NUCLEOTIDE SEQUENCE [LARGE SCALE GENOMIC DNA]</scope>
    <source>
        <strain evidence="2 3">RZ26</strain>
    </source>
</reference>
<dbReference type="OrthoDB" id="1428344at2"/>
<evidence type="ECO:0000313" key="3">
    <source>
        <dbReference type="Proteomes" id="UP000310314"/>
    </source>
</evidence>
<dbReference type="EMBL" id="VATY01000001">
    <property type="protein sequence ID" value="TMM58438.1"/>
    <property type="molecule type" value="Genomic_DNA"/>
</dbReference>
<dbReference type="Proteomes" id="UP000310314">
    <property type="component" value="Unassembled WGS sequence"/>
</dbReference>
<comment type="caution">
    <text evidence="2">The sequence shown here is derived from an EMBL/GenBank/DDBJ whole genome shotgun (WGS) entry which is preliminary data.</text>
</comment>
<dbReference type="RefSeq" id="WP_138656371.1">
    <property type="nucleotide sequence ID" value="NZ_VATY01000001.1"/>
</dbReference>
<feature type="region of interest" description="Disordered" evidence="1">
    <location>
        <begin position="104"/>
        <end position="146"/>
    </location>
</feature>
<gene>
    <name evidence="2" type="ORF">FEE95_03130</name>
</gene>
<dbReference type="Pfam" id="PF13730">
    <property type="entry name" value="HTH_36"/>
    <property type="match status" value="1"/>
</dbReference>
<sequence length="146" mass="16653">MNRAFKGIWIPKTIWLSKELTIQEKVFIVEIDSLENNGKGGCYAGNKYFAEFFGISESRVSNVIKCLVDKGMITRKVVRTQTGSIRYIKVSQYLKTAIAHCQNSARSTSHNHDSQHAKNDNRLKHNSNTSINKANRKNKNVNPRKK</sequence>